<organism evidence="1 2">
    <name type="scientific">Hebeloma cylindrosporum</name>
    <dbReference type="NCBI Taxonomy" id="76867"/>
    <lineage>
        <taxon>Eukaryota</taxon>
        <taxon>Fungi</taxon>
        <taxon>Dikarya</taxon>
        <taxon>Basidiomycota</taxon>
        <taxon>Agaricomycotina</taxon>
        <taxon>Agaricomycetes</taxon>
        <taxon>Agaricomycetidae</taxon>
        <taxon>Agaricales</taxon>
        <taxon>Agaricineae</taxon>
        <taxon>Hymenogastraceae</taxon>
        <taxon>Hebeloma</taxon>
    </lineage>
</organism>
<reference evidence="1 2" key="1">
    <citation type="submission" date="2014-04" db="EMBL/GenBank/DDBJ databases">
        <authorList>
            <consortium name="DOE Joint Genome Institute"/>
            <person name="Kuo A."/>
            <person name="Gay G."/>
            <person name="Dore J."/>
            <person name="Kohler A."/>
            <person name="Nagy L.G."/>
            <person name="Floudas D."/>
            <person name="Copeland A."/>
            <person name="Barry K.W."/>
            <person name="Cichocki N."/>
            <person name="Veneault-Fourrey C."/>
            <person name="LaButti K."/>
            <person name="Lindquist E.A."/>
            <person name="Lipzen A."/>
            <person name="Lundell T."/>
            <person name="Morin E."/>
            <person name="Murat C."/>
            <person name="Sun H."/>
            <person name="Tunlid A."/>
            <person name="Henrissat B."/>
            <person name="Grigoriev I.V."/>
            <person name="Hibbett D.S."/>
            <person name="Martin F."/>
            <person name="Nordberg H.P."/>
            <person name="Cantor M.N."/>
            <person name="Hua S.X."/>
        </authorList>
    </citation>
    <scope>NUCLEOTIDE SEQUENCE [LARGE SCALE GENOMIC DNA]</scope>
    <source>
        <strain evidence="2">h7</strain>
    </source>
</reference>
<dbReference type="Proteomes" id="UP000053424">
    <property type="component" value="Unassembled WGS sequence"/>
</dbReference>
<keyword evidence="2" id="KW-1185">Reference proteome</keyword>
<protein>
    <submittedName>
        <fullName evidence="1">Uncharacterized protein</fullName>
    </submittedName>
</protein>
<dbReference type="EMBL" id="KN831781">
    <property type="protein sequence ID" value="KIM41192.1"/>
    <property type="molecule type" value="Genomic_DNA"/>
</dbReference>
<dbReference type="HOGENOM" id="CLU_2292038_0_0_1"/>
<evidence type="ECO:0000313" key="2">
    <source>
        <dbReference type="Proteomes" id="UP000053424"/>
    </source>
</evidence>
<dbReference type="AlphaFoldDB" id="A0A0C2YJJ6"/>
<evidence type="ECO:0000313" key="1">
    <source>
        <dbReference type="EMBL" id="KIM41192.1"/>
    </source>
</evidence>
<accession>A0A0C2YJJ6</accession>
<gene>
    <name evidence="1" type="ORF">M413DRAFT_160443</name>
</gene>
<name>A0A0C2YJJ6_HEBCY</name>
<sequence length="101" mass="11099">MNVVQTASTSEISLDAIRLFRSALPPSLSQLSPYNLPSKMTVMSGELATAYGLRGTINGVFAYDEITMAISQAEPRTPVDSCKDRLRCRAKRGKKRTWCDG</sequence>
<reference evidence="2" key="2">
    <citation type="submission" date="2015-01" db="EMBL/GenBank/DDBJ databases">
        <title>Evolutionary Origins and Diversification of the Mycorrhizal Mutualists.</title>
        <authorList>
            <consortium name="DOE Joint Genome Institute"/>
            <consortium name="Mycorrhizal Genomics Consortium"/>
            <person name="Kohler A."/>
            <person name="Kuo A."/>
            <person name="Nagy L.G."/>
            <person name="Floudas D."/>
            <person name="Copeland A."/>
            <person name="Barry K.W."/>
            <person name="Cichocki N."/>
            <person name="Veneault-Fourrey C."/>
            <person name="LaButti K."/>
            <person name="Lindquist E.A."/>
            <person name="Lipzen A."/>
            <person name="Lundell T."/>
            <person name="Morin E."/>
            <person name="Murat C."/>
            <person name="Riley R."/>
            <person name="Ohm R."/>
            <person name="Sun H."/>
            <person name="Tunlid A."/>
            <person name="Henrissat B."/>
            <person name="Grigoriev I.V."/>
            <person name="Hibbett D.S."/>
            <person name="Martin F."/>
        </authorList>
    </citation>
    <scope>NUCLEOTIDE SEQUENCE [LARGE SCALE GENOMIC DNA]</scope>
    <source>
        <strain evidence="2">h7</strain>
    </source>
</reference>
<proteinExistence type="predicted"/>